<evidence type="ECO:0000313" key="2">
    <source>
        <dbReference type="EMBL" id="KAF9999473.1"/>
    </source>
</evidence>
<reference evidence="2" key="1">
    <citation type="journal article" date="2020" name="Fungal Divers.">
        <title>Resolving the Mortierellaceae phylogeny through synthesis of multi-gene phylogenetics and phylogenomics.</title>
        <authorList>
            <person name="Vandepol N."/>
            <person name="Liber J."/>
            <person name="Desiro A."/>
            <person name="Na H."/>
            <person name="Kennedy M."/>
            <person name="Barry K."/>
            <person name="Grigoriev I.V."/>
            <person name="Miller A.N."/>
            <person name="O'Donnell K."/>
            <person name="Stajich J.E."/>
            <person name="Bonito G."/>
        </authorList>
    </citation>
    <scope>NUCLEOTIDE SEQUENCE</scope>
    <source>
        <strain evidence="2">MES-2147</strain>
    </source>
</reference>
<accession>A0A9P6MGP3</accession>
<sequence length="83" mass="9363">DQYLQEQNHLVHPRNGGIGGLGSSGLGHGYIGQLEWMNHPNSFMMPPQHLYGQPQQFGQYGHHHRGLNEEEEESEGETSALRE</sequence>
<feature type="non-terminal residue" evidence="2">
    <location>
        <position position="1"/>
    </location>
</feature>
<name>A0A9P6MGP3_9FUNG</name>
<comment type="caution">
    <text evidence="2">The sequence shown here is derived from an EMBL/GenBank/DDBJ whole genome shotgun (WGS) entry which is preliminary data.</text>
</comment>
<proteinExistence type="predicted"/>
<keyword evidence="3" id="KW-1185">Reference proteome</keyword>
<dbReference type="Proteomes" id="UP000749646">
    <property type="component" value="Unassembled WGS sequence"/>
</dbReference>
<evidence type="ECO:0000313" key="3">
    <source>
        <dbReference type="Proteomes" id="UP000749646"/>
    </source>
</evidence>
<protein>
    <submittedName>
        <fullName evidence="2">Uncharacterized protein</fullName>
    </submittedName>
</protein>
<dbReference type="AlphaFoldDB" id="A0A9P6MGP3"/>
<gene>
    <name evidence="2" type="ORF">BGZ65_005189</name>
</gene>
<organism evidence="2 3">
    <name type="scientific">Modicella reniformis</name>
    <dbReference type="NCBI Taxonomy" id="1440133"/>
    <lineage>
        <taxon>Eukaryota</taxon>
        <taxon>Fungi</taxon>
        <taxon>Fungi incertae sedis</taxon>
        <taxon>Mucoromycota</taxon>
        <taxon>Mortierellomycotina</taxon>
        <taxon>Mortierellomycetes</taxon>
        <taxon>Mortierellales</taxon>
        <taxon>Mortierellaceae</taxon>
        <taxon>Modicella</taxon>
    </lineage>
</organism>
<evidence type="ECO:0000256" key="1">
    <source>
        <dbReference type="SAM" id="MobiDB-lite"/>
    </source>
</evidence>
<dbReference type="EMBL" id="JAAAHW010000738">
    <property type="protein sequence ID" value="KAF9999473.1"/>
    <property type="molecule type" value="Genomic_DNA"/>
</dbReference>
<feature type="region of interest" description="Disordered" evidence="1">
    <location>
        <begin position="47"/>
        <end position="83"/>
    </location>
</feature>